<dbReference type="Proteomes" id="UP000225706">
    <property type="component" value="Unassembled WGS sequence"/>
</dbReference>
<evidence type="ECO:0000313" key="2">
    <source>
        <dbReference type="EMBL" id="PFX34969.1"/>
    </source>
</evidence>
<gene>
    <name evidence="2" type="ORF">AWC38_SpisGene38</name>
</gene>
<feature type="compositionally biased region" description="Basic and acidic residues" evidence="1">
    <location>
        <begin position="265"/>
        <end position="274"/>
    </location>
</feature>
<feature type="compositionally biased region" description="Polar residues" evidence="1">
    <location>
        <begin position="736"/>
        <end position="745"/>
    </location>
</feature>
<evidence type="ECO:0000313" key="3">
    <source>
        <dbReference type="Proteomes" id="UP000225706"/>
    </source>
</evidence>
<feature type="region of interest" description="Disordered" evidence="1">
    <location>
        <begin position="727"/>
        <end position="748"/>
    </location>
</feature>
<comment type="caution">
    <text evidence="2">The sequence shown here is derived from an EMBL/GenBank/DDBJ whole genome shotgun (WGS) entry which is preliminary data.</text>
</comment>
<feature type="compositionally biased region" description="Polar residues" evidence="1">
    <location>
        <begin position="356"/>
        <end position="368"/>
    </location>
</feature>
<evidence type="ECO:0000256" key="1">
    <source>
        <dbReference type="SAM" id="MobiDB-lite"/>
    </source>
</evidence>
<dbReference type="AlphaFoldDB" id="A0A2B4T0N6"/>
<feature type="region of interest" description="Disordered" evidence="1">
    <location>
        <begin position="306"/>
        <end position="384"/>
    </location>
</feature>
<reference evidence="3" key="1">
    <citation type="journal article" date="2017" name="bioRxiv">
        <title>Comparative analysis of the genomes of Stylophora pistillata and Acropora digitifera provides evidence for extensive differences between species of corals.</title>
        <authorList>
            <person name="Voolstra C.R."/>
            <person name="Li Y."/>
            <person name="Liew Y.J."/>
            <person name="Baumgarten S."/>
            <person name="Zoccola D."/>
            <person name="Flot J.-F."/>
            <person name="Tambutte S."/>
            <person name="Allemand D."/>
            <person name="Aranda M."/>
        </authorList>
    </citation>
    <scope>NUCLEOTIDE SEQUENCE [LARGE SCALE GENOMIC DNA]</scope>
</reference>
<dbReference type="EMBL" id="LSMT01000001">
    <property type="protein sequence ID" value="PFX34969.1"/>
    <property type="molecule type" value="Genomic_DNA"/>
</dbReference>
<accession>A0A2B4T0N6</accession>
<name>A0A2B4T0N6_STYPI</name>
<feature type="compositionally biased region" description="Polar residues" evidence="1">
    <location>
        <begin position="441"/>
        <end position="461"/>
    </location>
</feature>
<dbReference type="Gene3D" id="1.25.40.20">
    <property type="entry name" value="Ankyrin repeat-containing domain"/>
    <property type="match status" value="1"/>
</dbReference>
<feature type="compositionally biased region" description="Low complexity" evidence="1">
    <location>
        <begin position="338"/>
        <end position="351"/>
    </location>
</feature>
<protein>
    <submittedName>
        <fullName evidence="2">Uncharacterized protein</fullName>
    </submittedName>
</protein>
<dbReference type="SUPFAM" id="SSF48403">
    <property type="entry name" value="Ankyrin repeat"/>
    <property type="match status" value="1"/>
</dbReference>
<feature type="region of interest" description="Disordered" evidence="1">
    <location>
        <begin position="440"/>
        <end position="494"/>
    </location>
</feature>
<feature type="region of interest" description="Disordered" evidence="1">
    <location>
        <begin position="231"/>
        <end position="278"/>
    </location>
</feature>
<proteinExistence type="predicted"/>
<feature type="region of interest" description="Disordered" evidence="1">
    <location>
        <begin position="660"/>
        <end position="692"/>
    </location>
</feature>
<keyword evidence="3" id="KW-1185">Reference proteome</keyword>
<feature type="region of interest" description="Disordered" evidence="1">
    <location>
        <begin position="396"/>
        <end position="420"/>
    </location>
</feature>
<feature type="compositionally biased region" description="Basic and acidic residues" evidence="1">
    <location>
        <begin position="660"/>
        <end position="681"/>
    </location>
</feature>
<organism evidence="2 3">
    <name type="scientific">Stylophora pistillata</name>
    <name type="common">Smooth cauliflower coral</name>
    <dbReference type="NCBI Taxonomy" id="50429"/>
    <lineage>
        <taxon>Eukaryota</taxon>
        <taxon>Metazoa</taxon>
        <taxon>Cnidaria</taxon>
        <taxon>Anthozoa</taxon>
        <taxon>Hexacorallia</taxon>
        <taxon>Scleractinia</taxon>
        <taxon>Astrocoeniina</taxon>
        <taxon>Pocilloporidae</taxon>
        <taxon>Stylophora</taxon>
    </lineage>
</organism>
<feature type="compositionally biased region" description="Polar residues" evidence="1">
    <location>
        <begin position="308"/>
        <end position="325"/>
    </location>
</feature>
<dbReference type="OrthoDB" id="5990183at2759"/>
<feature type="compositionally biased region" description="Acidic residues" evidence="1">
    <location>
        <begin position="243"/>
        <end position="253"/>
    </location>
</feature>
<sequence length="767" mass="87548">MTNHLGAQSLTEDSQVVSIELPNGSTEKIAVRDKRNAAVRDLKVTCELQFGIPCNLQQVSALKNPNQEFNDWMPLTEAMQVMGNDAVFVVRVPVWWNKFICVCLNNEIENVCIRAKLPMQQISKEERLFVGCYIACCCGNEKLLERLQTMDIQCDHQTTTRAGRNLFHAAAASGKVNCVEFVAKHLIKPSKENLTLIDTNRETPIDIARRLNHSETERLLYKYMYNEKGERMERNSTESGIDLSEESESEDSAEEKSRSRANISAREEQGDGDSKSAGVIKPICLKDEELVITDCDEGLSFAVDTKSKQVTPPNSHVEANQQDGLTNRERSPQRRHSPCSSESSDESSNISPRLSRPQTLDVQSNQHLLQRRFKETDPYRPKSARTVRCPRIYLEEEEEASTSDNHLPPLEGQTQKPHAVGNVLSSSASNLQIRRMKQALVRTNSGPNSPASNRRLSPTEESATDDFVSKSAPGSPQSPRFLFKPSGGISPASPKVSRALLDRRRGSEPVAAMNKINGIRFPRTRRDATITADLHGDIKGQPASPIMFRRGKARSICEVSLSDSLKDLRCYKDMDEEERLDRPWNAWIAVRKESLQVVNPEPILDSRKKSFQQWLSEKELAHLRGLFANAQEAAKTNEKQAKMLKGKSFEEWLEDKQREYEREKEKEKGLEDQQKQQEDKKHQRRRMSQAKYDKWLLQKERDALLMEEKREQMAKQKHELLKKKWEEEDEMKKNCKQTLGRTQSLPVEDRAFPTRQAINKHRVTSLK</sequence>
<dbReference type="InterPro" id="IPR036770">
    <property type="entry name" value="Ankyrin_rpt-contain_sf"/>
</dbReference>